<evidence type="ECO:0000256" key="1">
    <source>
        <dbReference type="ARBA" id="ARBA00022723"/>
    </source>
</evidence>
<feature type="compositionally biased region" description="Polar residues" evidence="4">
    <location>
        <begin position="1607"/>
        <end position="1646"/>
    </location>
</feature>
<feature type="region of interest" description="Disordered" evidence="4">
    <location>
        <begin position="1603"/>
        <end position="1648"/>
    </location>
</feature>
<feature type="compositionally biased region" description="Basic and acidic residues" evidence="4">
    <location>
        <begin position="2316"/>
        <end position="2339"/>
    </location>
</feature>
<dbReference type="InterPro" id="IPR011011">
    <property type="entry name" value="Znf_FYVE_PHD"/>
</dbReference>
<feature type="compositionally biased region" description="Basic residues" evidence="4">
    <location>
        <begin position="1404"/>
        <end position="1413"/>
    </location>
</feature>
<comment type="caution">
    <text evidence="5">The sequence shown here is derived from an EMBL/GenBank/DDBJ whole genome shotgun (WGS) entry which is preliminary data.</text>
</comment>
<feature type="compositionally biased region" description="Low complexity" evidence="4">
    <location>
        <begin position="994"/>
        <end position="1008"/>
    </location>
</feature>
<reference evidence="5" key="1">
    <citation type="submission" date="2022-03" db="EMBL/GenBank/DDBJ databases">
        <title>Draft genome sequence of Aduncisulcus paluster, a free-living microaerophilic Fornicata.</title>
        <authorList>
            <person name="Yuyama I."/>
            <person name="Kume K."/>
            <person name="Tamura T."/>
            <person name="Inagaki Y."/>
            <person name="Hashimoto T."/>
        </authorList>
    </citation>
    <scope>NUCLEOTIDE SEQUENCE</scope>
    <source>
        <strain evidence="5">NY0171</strain>
    </source>
</reference>
<evidence type="ECO:0000313" key="6">
    <source>
        <dbReference type="Proteomes" id="UP001057375"/>
    </source>
</evidence>
<feature type="compositionally biased region" description="Low complexity" evidence="4">
    <location>
        <begin position="897"/>
        <end position="912"/>
    </location>
</feature>
<keyword evidence="1" id="KW-0479">Metal-binding</keyword>
<evidence type="ECO:0000313" key="5">
    <source>
        <dbReference type="EMBL" id="GKT36772.1"/>
    </source>
</evidence>
<evidence type="ECO:0000256" key="2">
    <source>
        <dbReference type="ARBA" id="ARBA00022771"/>
    </source>
</evidence>
<accession>A0ABQ5KWE1</accession>
<keyword evidence="3" id="KW-0862">Zinc</keyword>
<dbReference type="PROSITE" id="PS01359">
    <property type="entry name" value="ZF_PHD_1"/>
    <property type="match status" value="1"/>
</dbReference>
<feature type="region of interest" description="Disordered" evidence="4">
    <location>
        <begin position="887"/>
        <end position="1019"/>
    </location>
</feature>
<protein>
    <submittedName>
        <fullName evidence="5">Uncharacterized protein</fullName>
    </submittedName>
</protein>
<name>A0ABQ5KWE1_9EUKA</name>
<dbReference type="EMBL" id="BQXS01011298">
    <property type="protein sequence ID" value="GKT36772.1"/>
    <property type="molecule type" value="Genomic_DNA"/>
</dbReference>
<evidence type="ECO:0000256" key="4">
    <source>
        <dbReference type="SAM" id="MobiDB-lite"/>
    </source>
</evidence>
<feature type="compositionally biased region" description="Acidic residues" evidence="4">
    <location>
        <begin position="972"/>
        <end position="993"/>
    </location>
</feature>
<keyword evidence="2" id="KW-0863">Zinc-finger</keyword>
<keyword evidence="6" id="KW-1185">Reference proteome</keyword>
<feature type="compositionally biased region" description="Basic and acidic residues" evidence="4">
    <location>
        <begin position="887"/>
        <end position="896"/>
    </location>
</feature>
<organism evidence="5 6">
    <name type="scientific">Aduncisulcus paluster</name>
    <dbReference type="NCBI Taxonomy" id="2918883"/>
    <lineage>
        <taxon>Eukaryota</taxon>
        <taxon>Metamonada</taxon>
        <taxon>Carpediemonas-like organisms</taxon>
        <taxon>Aduncisulcus</taxon>
    </lineage>
</organism>
<gene>
    <name evidence="5" type="ORF">ADUPG1_009676</name>
</gene>
<dbReference type="InterPro" id="IPR019786">
    <property type="entry name" value="Zinc_finger_PHD-type_CS"/>
</dbReference>
<feature type="compositionally biased region" description="Acidic residues" evidence="4">
    <location>
        <begin position="2300"/>
        <end position="2315"/>
    </location>
</feature>
<dbReference type="SUPFAM" id="SSF57903">
    <property type="entry name" value="FYVE/PHD zinc finger"/>
    <property type="match status" value="1"/>
</dbReference>
<evidence type="ECO:0000256" key="3">
    <source>
        <dbReference type="ARBA" id="ARBA00022833"/>
    </source>
</evidence>
<feature type="region of interest" description="Disordered" evidence="4">
    <location>
        <begin position="1159"/>
        <end position="1184"/>
    </location>
</feature>
<proteinExistence type="predicted"/>
<sequence>MSFPFVKLIENIPSHVKKCGKIKEIRDYSQVISSQFEFHDKKCELEVTNYKYSCLLVLASYTSFNAHLFDDDDSSIQPYSLLQNEISDIFSHIFDAITALKGRKSRNDESIHQIISAVALYLVSSSIPPSNAILSRLLALIIETISTPNIEISPLLYLLSVLCSVLENGFSLLCSEILCLGSKITQANIGNKAGKGLRCYSAENISPLYPISLISPVLEQSFFHDSVINDLTSYSSEKGDGKSSDDVVRAPIEIHMSIFDIQRNNQKILVSHSQKQATPIVPNVFLHSLLLCAGTIGFLSHRNNSVFSSYFGILSVSFKRFFVENIKTNHRYFLSILIHDLFRLSSHPVFSAGATSVILGIGRLLLTFSLEQHSVSSICALSTLYINNLSLHSHDLNFIERIKKHSNSVRSNLISREKTRKEQERYHREIIEKEDRRQALSSKLLSHKMKSDPNHEKNDIEIDHAMFEWEDSDAPNPLFKSKGVDSPIMVGKHSARHSTPSVSTHNRSLNNYPCMCSKGSSLVSIECSICHSRFHSQCVSMCGLVDSLDEHWACPLCKSLCNSHTFYHEFHQHELERWMWHSIGDSVPGYGGQCARILGYLWEHGLDKARNAHPISSEEQPKKTNTPLFLFPLNVFSNSLTTLINASVSSILLSTCMSLGHVLHRLVFSLGTLSQNIPQPRINALIHSTEGKIEKKSDTNTPLFLFPLNVFSNSLTTLINASVSSILLSTCMSLGHVLHRLVFSLGTLSQNIPQPRINALIHSTEGKIEKKSDVTILKRHFQTLIGVFFSSQIILLPLLPQPYPQSIVNALTSLSFATWPHGGVRTRSSVMSMISQLMQGVLTSREANMADSVKIILDERILVVKNAKKERKRQLFDQKKSNILCSRREKSSEIKKTSSYQSSKLSRSSNSKLIIPDETDHSPSPSPTSSFSLEQDMAEMTDSSSSSFSKKCNHHKPLSCELQGKRAMKEEFGEEFGEDEDEEEEEEEEEDSFSTESEGIIEGSDSISQPKDETNALIRPTKISRLSDTKPLPHHLHPFLQFMSLLPLLSLAFSSSSSLLRSSAVSLCSPLCVLGGYGLSIGITVSHAVSMMFRVMCSDKDSNIRLKSKEKVASFLACMVQNTQKVDDWRKKEEKRRDIWRKKCQLRWEEDELRIKKEKERKHKTSTESNGKRRFSNIGKGKGRELTSSEVPSFSSLPFLSSPFCNNNIPTLFVTSSYSRSSLLPLLSIFSLLAQMSPEFITEALVCNNHQGTINSGVLDPNPSTVSQDIIIPASSFHSSNIPQRMFQGSLSSFLSSPFFPSLSSSFPITTSPTNPPSIITSPLSLVPMANVFTKLHPHFRSVLLLCLVPAQWVEQTFRDLVLPLDNSAATKQFWVDHKTSKRKVEDDYDSIDDESCWTDEKKPKKGRGRGRGRGSQSDTTSSKGSKNLLFSLVSSAGIASISNTCLEMIVWMTGAVIFGALEKEERKEWSKYHQKRKETPTNSYITSSLFACCDEEDVQAKQINPIPTPELSKPTINKKKISSSFLFPSSFTPSILRTCILLLNRIVSLLNSCLIAFPLIAPTVLPHLLSILVQAEKEHRNTCDLEKLVHLESDSPISTPFVPSKQRASSAQQPSRFPPTDSLSVNGQAKQSPSSSLASTPRTGLSSPDSCCSDYSDLRSLLVLHLFNKRVFLSTLLSHLLSLLPLLLSHTQGGETEFIYGVYSDRLREAAQSVKSCPTLSKDSNSIIECPSFVTPITVDILSNLSPSTIHKKDSIHLIIPKVILGDLIEYLPRLLCSLFLKPPPFSLASIVQSLRHVGSQVSLSHSTTNIHKSISSLFIALRNASNPILIVSPEHLFTQLTGIKIDGFPEKEGEIEAKPMKKKLSVGDIIGKMRYLIRYCMICASIGTEKESRQIYSTVITMVSSICLNVVKYKREILKVSQNGSKNNTNNALNNSPVISIIASCISCVGFFWEIYPQWMGEERERKLLQWSSLNHVHFLTGDLFLDGRTTVSDDQCDFFARNETSPSLSSHELLVSPMFPTPLFLASLSYLINEMNRREEKTRRERVAAFCDIPKHTLTSFRTAKLSSTFGASQSLHSHSNEGSVTSSFSVASTKETAHDIHSEVDQEKYHYFEGMSKVVSGITTISHIYPSIINSSLTHTNPIARLSSSLILFYLVRSRLLFPSTALLPIIAFSLDPDFRVSVSGWWTIDQLKGLDLRSVHGAFGNDIACAAIVIGLRNHSDDLSHTPAHISALSSPLLPWPHPLSFLLSNLIEGLSQRDQTRRINRICSSLVRGIAEGWKMTQNNQFTTGKNKEETEEDRDEEDGDEEERESQIFESEKVEDMPVLDSTREDGHSGTNMYQIKQIISSQLSQHSQLSDISPPLSPLMSKKKDNSLSISTKISLSQRLLAYHTLVLCLIVSNHPDIALNTCIHMLRLAKELRERDGMEPVCVLLCEGRQLISKMFNFSQGQLSSGKISIERESKRIDINQYYTQFVSVDTSETNIDSLISREESRG</sequence>
<dbReference type="Proteomes" id="UP001057375">
    <property type="component" value="Unassembled WGS sequence"/>
</dbReference>
<feature type="region of interest" description="Disordered" evidence="4">
    <location>
        <begin position="2288"/>
        <end position="2339"/>
    </location>
</feature>
<feature type="region of interest" description="Disordered" evidence="4">
    <location>
        <begin position="1394"/>
        <end position="1424"/>
    </location>
</feature>